<dbReference type="SUPFAM" id="SSF56300">
    <property type="entry name" value="Metallo-dependent phosphatases"/>
    <property type="match status" value="1"/>
</dbReference>
<evidence type="ECO:0000313" key="6">
    <source>
        <dbReference type="EMBL" id="SPZ11563.1"/>
    </source>
</evidence>
<dbReference type="EC" id="3.1.4.-" evidence="2"/>
<dbReference type="GO" id="GO:0016787">
    <property type="term" value="F:hydrolase activity"/>
    <property type="evidence" value="ECO:0007669"/>
    <property type="project" value="UniProtKB-UniRule"/>
</dbReference>
<evidence type="ECO:0000313" key="9">
    <source>
        <dbReference type="Proteomes" id="UP000638986"/>
    </source>
</evidence>
<sequence length="160" mass="17586">MPASNHPIFRIGVIADTHNLLRPGALSALEGSDHIIHAGDIGKPEILERLREIAPLTVVRGNNDTDDWAQTLPETATLRFGEVDLYVIHILQDLVIDPAAEGIRVVICGHSHKPKREEREGVLYFNPGSPGPRRFKLPVSLGRLTIQGTEVNAELITLEV</sequence>
<name>A0A2X2CXE2_PSELU</name>
<evidence type="ECO:0000313" key="8">
    <source>
        <dbReference type="Proteomes" id="UP000626180"/>
    </source>
</evidence>
<evidence type="ECO:0000313" key="5">
    <source>
        <dbReference type="EMBL" id="MBH3440235.1"/>
    </source>
</evidence>
<dbReference type="PANTHER" id="PTHR11124">
    <property type="entry name" value="VACUOLAR SORTING PROTEIN VPS29"/>
    <property type="match status" value="1"/>
</dbReference>
<dbReference type="InterPro" id="IPR000979">
    <property type="entry name" value="Phosphodiesterase_MJ0936/Vps29"/>
</dbReference>
<gene>
    <name evidence="5" type="ORF">I5Q09_16230</name>
    <name evidence="4" type="ORF">IRZ65_14685</name>
    <name evidence="6" type="ORF">NCTC11842_03809</name>
</gene>
<evidence type="ECO:0000313" key="7">
    <source>
        <dbReference type="Proteomes" id="UP000250443"/>
    </source>
</evidence>
<dbReference type="NCBIfam" id="TIGR00040">
    <property type="entry name" value="yfcE"/>
    <property type="match status" value="1"/>
</dbReference>
<keyword evidence="8" id="KW-1185">Reference proteome</keyword>
<dbReference type="InterPro" id="IPR029052">
    <property type="entry name" value="Metallo-depent_PP-like"/>
</dbReference>
<reference evidence="4 8" key="2">
    <citation type="submission" date="2020-10" db="EMBL/GenBank/DDBJ databases">
        <title>Genome sequences of Pseudomonas isolates.</title>
        <authorList>
            <person name="Wessels L."/>
            <person name="Reich F."/>
            <person name="Hammerl J."/>
        </authorList>
    </citation>
    <scope>NUCLEOTIDE SEQUENCE [LARGE SCALE GENOMIC DNA]</scope>
    <source>
        <strain evidence="4 8">20-MO00624-0</strain>
    </source>
</reference>
<proteinExistence type="inferred from homology"/>
<dbReference type="InterPro" id="IPR024654">
    <property type="entry name" value="Calcineurin-like_PHP_lpxH"/>
</dbReference>
<evidence type="ECO:0000259" key="3">
    <source>
        <dbReference type="Pfam" id="PF12850"/>
    </source>
</evidence>
<dbReference type="GO" id="GO:0046872">
    <property type="term" value="F:metal ion binding"/>
    <property type="evidence" value="ECO:0007669"/>
    <property type="project" value="UniProtKB-KW"/>
</dbReference>
<protein>
    <recommendedName>
        <fullName evidence="2">Phosphoesterase</fullName>
        <ecNumber evidence="2">3.1.4.-</ecNumber>
    </recommendedName>
</protein>
<dbReference type="RefSeq" id="WP_010795569.1">
    <property type="nucleotide sequence ID" value="NZ_CP044086.1"/>
</dbReference>
<dbReference type="EMBL" id="JADMCD010000007">
    <property type="protein sequence ID" value="MBF8641930.1"/>
    <property type="molecule type" value="Genomic_DNA"/>
</dbReference>
<accession>A0A2X2CXE2</accession>
<comment type="similarity">
    <text evidence="1 2">Belongs to the metallophosphoesterase superfamily. YfcE family.</text>
</comment>
<dbReference type="Proteomes" id="UP000638986">
    <property type="component" value="Unassembled WGS sequence"/>
</dbReference>
<keyword evidence="2" id="KW-0479">Metal-binding</keyword>
<evidence type="ECO:0000313" key="4">
    <source>
        <dbReference type="EMBL" id="MBF8641930.1"/>
    </source>
</evidence>
<organism evidence="6 7">
    <name type="scientific">Pseudomonas luteola</name>
    <dbReference type="NCBI Taxonomy" id="47886"/>
    <lineage>
        <taxon>Bacteria</taxon>
        <taxon>Pseudomonadati</taxon>
        <taxon>Pseudomonadota</taxon>
        <taxon>Gammaproteobacteria</taxon>
        <taxon>Pseudomonadales</taxon>
        <taxon>Pseudomonadaceae</taxon>
        <taxon>Pseudomonas</taxon>
    </lineage>
</organism>
<reference evidence="5 9" key="3">
    <citation type="submission" date="2020-11" db="EMBL/GenBank/DDBJ databases">
        <title>Enhanced detection system for hospital associated transmission using whole genome sequencing surveillance.</title>
        <authorList>
            <person name="Harrison L.H."/>
            <person name="Van Tyne D."/>
            <person name="Marsh J.W."/>
            <person name="Griffith M.P."/>
            <person name="Snyder D.J."/>
            <person name="Cooper V.S."/>
            <person name="Mustapha M."/>
        </authorList>
    </citation>
    <scope>NUCLEOTIDE SEQUENCE [LARGE SCALE GENOMIC DNA]</scope>
    <source>
        <strain evidence="5 9">PSB00013</strain>
    </source>
</reference>
<feature type="domain" description="Calcineurin-like phosphoesterase" evidence="3">
    <location>
        <begin position="10"/>
        <end position="147"/>
    </location>
</feature>
<reference evidence="6 7" key="1">
    <citation type="submission" date="2018-06" db="EMBL/GenBank/DDBJ databases">
        <authorList>
            <consortium name="Pathogen Informatics"/>
            <person name="Doyle S."/>
        </authorList>
    </citation>
    <scope>NUCLEOTIDE SEQUENCE [LARGE SCALE GENOMIC DNA]</scope>
    <source>
        <strain evidence="6 7">NCTC11842</strain>
    </source>
</reference>
<dbReference type="Gene3D" id="3.60.21.10">
    <property type="match status" value="1"/>
</dbReference>
<dbReference type="AlphaFoldDB" id="A0A2X2CXE2"/>
<dbReference type="Proteomes" id="UP000626180">
    <property type="component" value="Unassembled WGS sequence"/>
</dbReference>
<dbReference type="EMBL" id="UAUF01000014">
    <property type="protein sequence ID" value="SPZ11563.1"/>
    <property type="molecule type" value="Genomic_DNA"/>
</dbReference>
<dbReference type="Pfam" id="PF12850">
    <property type="entry name" value="Metallophos_2"/>
    <property type="match status" value="1"/>
</dbReference>
<dbReference type="Proteomes" id="UP000250443">
    <property type="component" value="Unassembled WGS sequence"/>
</dbReference>
<evidence type="ECO:0000256" key="2">
    <source>
        <dbReference type="RuleBase" id="RU362039"/>
    </source>
</evidence>
<evidence type="ECO:0000256" key="1">
    <source>
        <dbReference type="ARBA" id="ARBA00008950"/>
    </source>
</evidence>
<comment type="cofactor">
    <cofactor evidence="2">
        <name>a divalent metal cation</name>
        <dbReference type="ChEBI" id="CHEBI:60240"/>
    </cofactor>
</comment>
<dbReference type="EMBL" id="JADTXM010000011">
    <property type="protein sequence ID" value="MBH3440235.1"/>
    <property type="molecule type" value="Genomic_DNA"/>
</dbReference>